<name>A0A5E7PYC0_PSEFL</name>
<dbReference type="AlphaFoldDB" id="A0A5E7PYC0"/>
<evidence type="ECO:0000313" key="2">
    <source>
        <dbReference type="Proteomes" id="UP000377224"/>
    </source>
</evidence>
<proteinExistence type="predicted"/>
<organism evidence="1 2">
    <name type="scientific">Pseudomonas fluorescens</name>
    <dbReference type="NCBI Taxonomy" id="294"/>
    <lineage>
        <taxon>Bacteria</taxon>
        <taxon>Pseudomonadati</taxon>
        <taxon>Pseudomonadota</taxon>
        <taxon>Gammaproteobacteria</taxon>
        <taxon>Pseudomonadales</taxon>
        <taxon>Pseudomonadaceae</taxon>
        <taxon>Pseudomonas</taxon>
    </lineage>
</organism>
<evidence type="ECO:0000313" key="1">
    <source>
        <dbReference type="EMBL" id="VVP53627.1"/>
    </source>
</evidence>
<gene>
    <name evidence="1" type="ORF">PS896_05529</name>
</gene>
<sequence>MTAKSVDEPDFVADSRFEISRLPNHWQISAADASEQGNRALYIHVPVSLPDTGIEKTYQLSRDDGPENAWIFYISGDFMVSSSTGSLTLRYYGDQEKMVGTFDFEGGFGGKRFRLTDGHFEMSGLKKPGVHSTNSLTADVTGAFSVMYSTKTHQVNFLPDTQKLELFASELIWSPVPPRVHTFMLNLPEGTKKGSYKIGKFGDPIYASYNVLAADGNLFPSIEGDIELLADASVDHLEANLRFTAIAAGVPDKTLQIADGKVIYKRIPAK</sequence>
<accession>A0A5E7PYC0</accession>
<dbReference type="EMBL" id="CABVIN010000011">
    <property type="protein sequence ID" value="VVP53627.1"/>
    <property type="molecule type" value="Genomic_DNA"/>
</dbReference>
<dbReference type="Proteomes" id="UP000377224">
    <property type="component" value="Unassembled WGS sequence"/>
</dbReference>
<reference evidence="1 2" key="1">
    <citation type="submission" date="2019-09" db="EMBL/GenBank/DDBJ databases">
        <authorList>
            <person name="Chandra G."/>
            <person name="Truman W A."/>
        </authorList>
    </citation>
    <scope>NUCLEOTIDE SEQUENCE [LARGE SCALE GENOMIC DNA]</scope>
    <source>
        <strain evidence="1">PS896</strain>
    </source>
</reference>
<protein>
    <submittedName>
        <fullName evidence="1">Uncharacterized protein</fullName>
    </submittedName>
</protein>